<feature type="binding site" evidence="5">
    <location>
        <begin position="206"/>
        <end position="208"/>
    </location>
    <ligand>
        <name>substrate</name>
    </ligand>
</feature>
<dbReference type="PANTHER" id="PTHR42679:SF2">
    <property type="entry name" value="S-METHYL-5'-THIOADENOSINE PHOSPHORYLASE"/>
    <property type="match status" value="1"/>
</dbReference>
<dbReference type="UniPathway" id="UPA00904">
    <property type="reaction ID" value="UER00873"/>
</dbReference>
<evidence type="ECO:0000313" key="7">
    <source>
        <dbReference type="EMBL" id="BAI61893.1"/>
    </source>
</evidence>
<dbReference type="InterPro" id="IPR010044">
    <property type="entry name" value="MTAP"/>
</dbReference>
<sequence length="281" mass="31170">MVKVGIIGGSGIYDPSMFDHVKEQKVRTPFGTPGDSFIVGSMNGIEAVFLSRHGRGHKYSPTDLNYRANIYGMKKLGVTHIISVSAVGSLKESLKPLDIVIPDQVYDRTTKRVSTYFEGGIVAHISFADPFCRKLSDILYETAKEKYRVHNGGTYLCMEGPQFSTKAESRIYRKLGFDVIGMTALPEAKLAREAEICFAILATITDYDVWYEEPVSIGQVIEYAAKNEEAVKDILRRAVGRIEDTDCPCRHALEGAIATSPDAIPEKVKRDLKPLIGPYIK</sequence>
<keyword evidence="1 5" id="KW-0328">Glycosyltransferase</keyword>
<feature type="binding site" evidence="5">
    <location>
        <position position="183"/>
    </location>
    <ligand>
        <name>phosphate</name>
        <dbReference type="ChEBI" id="CHEBI:43474"/>
    </ligand>
</feature>
<organism evidence="7 8">
    <name type="scientific">Methanocella paludicola (strain DSM 17711 / JCM 13418 / NBRC 101707 / SANAE)</name>
    <dbReference type="NCBI Taxonomy" id="304371"/>
    <lineage>
        <taxon>Archaea</taxon>
        <taxon>Methanobacteriati</taxon>
        <taxon>Methanobacteriota</taxon>
        <taxon>Stenosarchaea group</taxon>
        <taxon>Methanomicrobia</taxon>
        <taxon>Methanocellales</taxon>
        <taxon>Methanocellaceae</taxon>
        <taxon>Methanocella</taxon>
    </lineage>
</organism>
<dbReference type="GO" id="GO:0006166">
    <property type="term" value="P:purine ribonucleoside salvage"/>
    <property type="evidence" value="ECO:0007669"/>
    <property type="project" value="UniProtKB-KW"/>
</dbReference>
<dbReference type="NCBIfam" id="TIGR01694">
    <property type="entry name" value="MTAP"/>
    <property type="match status" value="1"/>
</dbReference>
<dbReference type="AlphaFoldDB" id="D1YZM1"/>
<dbReference type="GeneID" id="8681710"/>
<reference evidence="8" key="3">
    <citation type="journal article" date="2011" name="PLoS ONE">
        <title>Genome sequence of a mesophilic hydrogenotrophic methanogen Methanocella paludicola, the first cultivated representative of the order Methanocellales.</title>
        <authorList>
            <person name="Sakai S."/>
            <person name="Takaki Y."/>
            <person name="Shimamura S."/>
            <person name="Sekine M."/>
            <person name="Tajima T."/>
            <person name="Kosugi H."/>
            <person name="Ichikawa N."/>
            <person name="Tasumi E."/>
            <person name="Hiraki A.T."/>
            <person name="Shimizu A."/>
            <person name="Kato Y."/>
            <person name="Nishiko R."/>
            <person name="Mori K."/>
            <person name="Fujita N."/>
            <person name="Imachi H."/>
            <person name="Takai K."/>
        </authorList>
    </citation>
    <scope>NUCLEOTIDE SEQUENCE [LARGE SCALE GENOMIC DNA]</scope>
    <source>
        <strain evidence="8">DSM 17711 / JCM 13418 / NBRC 101707 / SANAE</strain>
    </source>
</reference>
<comment type="catalytic activity">
    <reaction evidence="5">
        <text>S-methyl-5'-thioadenosine + phosphate = 5-(methylsulfanyl)-alpha-D-ribose 1-phosphate + adenine</text>
        <dbReference type="Rhea" id="RHEA:11852"/>
        <dbReference type="ChEBI" id="CHEBI:16708"/>
        <dbReference type="ChEBI" id="CHEBI:17509"/>
        <dbReference type="ChEBI" id="CHEBI:43474"/>
        <dbReference type="ChEBI" id="CHEBI:58533"/>
        <dbReference type="EC" id="2.4.2.28"/>
    </reaction>
</comment>
<dbReference type="HAMAP" id="MF_01963">
    <property type="entry name" value="MTAP"/>
    <property type="match status" value="1"/>
</dbReference>
<accession>D1YZM1</accession>
<dbReference type="STRING" id="304371.MCP_1821"/>
<dbReference type="eggNOG" id="arCOG01327">
    <property type="taxonomic scope" value="Archaea"/>
</dbReference>
<dbReference type="KEGG" id="mpd:MCP_1821"/>
<comment type="similarity">
    <text evidence="5">Belongs to the PNP/MTAP phosphorylase family. MTAP subfamily.</text>
</comment>
<dbReference type="Pfam" id="PF01048">
    <property type="entry name" value="PNP_UDP_1"/>
    <property type="match status" value="1"/>
</dbReference>
<protein>
    <recommendedName>
        <fullName evidence="5">S-methyl-5'-thioadenosine phosphorylase</fullName>
        <ecNumber evidence="5">2.4.2.28</ecNumber>
    </recommendedName>
    <alternativeName>
        <fullName evidence="5">5'-methylthioadenosine phosphorylase</fullName>
        <shortName evidence="5">MTA phosphorylase</shortName>
        <shortName evidence="5">MTAP</shortName>
    </alternativeName>
</protein>
<dbReference type="CDD" id="cd09010">
    <property type="entry name" value="MTAP_SsMTAPII_like_MTIP"/>
    <property type="match status" value="1"/>
</dbReference>
<name>D1YZM1_METPS</name>
<keyword evidence="8" id="KW-1185">Reference proteome</keyword>
<evidence type="ECO:0000256" key="1">
    <source>
        <dbReference type="ARBA" id="ARBA00022676"/>
    </source>
</evidence>
<feature type="site" description="Important for substrate specificity" evidence="5">
    <location>
        <position position="164"/>
    </location>
</feature>
<dbReference type="Gene3D" id="3.40.50.1580">
    <property type="entry name" value="Nucleoside phosphorylase domain"/>
    <property type="match status" value="1"/>
</dbReference>
<dbReference type="FunFam" id="3.40.50.1580:FF:000012">
    <property type="entry name" value="Probable 6-oxopurine nucleoside phosphorylase"/>
    <property type="match status" value="1"/>
</dbReference>
<evidence type="ECO:0000259" key="6">
    <source>
        <dbReference type="Pfam" id="PF01048"/>
    </source>
</evidence>
<feature type="binding site" evidence="5">
    <location>
        <position position="182"/>
    </location>
    <ligand>
        <name>substrate</name>
    </ligand>
</feature>
<dbReference type="EMBL" id="AP011532">
    <property type="protein sequence ID" value="BAI61893.1"/>
    <property type="molecule type" value="Genomic_DNA"/>
</dbReference>
<dbReference type="RefSeq" id="WP_012900571.1">
    <property type="nucleotide sequence ID" value="NC_013665.1"/>
</dbReference>
<dbReference type="InterPro" id="IPR000845">
    <property type="entry name" value="Nucleoside_phosphorylase_d"/>
</dbReference>
<dbReference type="InterPro" id="IPR035994">
    <property type="entry name" value="Nucleoside_phosphorylase_sf"/>
</dbReference>
<dbReference type="PANTHER" id="PTHR42679">
    <property type="entry name" value="S-METHYL-5'-THIOADENOSINE PHOSPHORYLASE"/>
    <property type="match status" value="1"/>
</dbReference>
<evidence type="ECO:0000313" key="8">
    <source>
        <dbReference type="Proteomes" id="UP000001882"/>
    </source>
</evidence>
<comment type="pathway">
    <text evidence="5">Amino-acid biosynthesis; L-methionine biosynthesis via salvage pathway; S-methyl-5-thio-alpha-D-ribose 1-phosphate from S-methyl-5'-thioadenosine (phosphorylase route): step 1/1.</text>
</comment>
<dbReference type="GO" id="GO:0019509">
    <property type="term" value="P:L-methionine salvage from methylthioadenosine"/>
    <property type="evidence" value="ECO:0007669"/>
    <property type="project" value="UniProtKB-UniRule"/>
</dbReference>
<evidence type="ECO:0000256" key="4">
    <source>
        <dbReference type="ARBA" id="ARBA00063054"/>
    </source>
</evidence>
<comment type="subunit">
    <text evidence="4 5">Homohexamer. Dimer of a homotrimer.</text>
</comment>
<reference evidence="7 8" key="2">
    <citation type="journal article" date="2008" name="Int. J. Syst. Evol. Microbiol.">
        <title>Methanocella paludicola gen. nov., sp. nov., a methane-producing archaeon, the first isolate of the lineage 'Rice Cluster I', and proposal of the new archaeal order Methanocellales ord. nov.</title>
        <authorList>
            <person name="Sakai S."/>
            <person name="Imachi H."/>
            <person name="Hanada S."/>
            <person name="Ohashi A."/>
            <person name="Harada H."/>
            <person name="Kamagata Y."/>
        </authorList>
    </citation>
    <scope>NUCLEOTIDE SEQUENCE [LARGE SCALE GENOMIC DNA]</scope>
    <source>
        <strain evidence="8">DSM 17711 / JCM 13418 / NBRC 101707 / SANAE</strain>
    </source>
</reference>
<feature type="binding site" evidence="5">
    <location>
        <position position="10"/>
    </location>
    <ligand>
        <name>phosphate</name>
        <dbReference type="ChEBI" id="CHEBI:43474"/>
    </ligand>
</feature>
<dbReference type="EC" id="2.4.2.28" evidence="5"/>
<dbReference type="PATRIC" id="fig|304371.9.peg.1859"/>
<proteinExistence type="inferred from homology"/>
<dbReference type="InParanoid" id="D1YZM1"/>
<evidence type="ECO:0000256" key="3">
    <source>
        <dbReference type="ARBA" id="ARBA00022726"/>
    </source>
</evidence>
<dbReference type="OrthoDB" id="7681at2157"/>
<keyword evidence="3 5" id="KW-0660">Purine salvage</keyword>
<feature type="binding site" evidence="5">
    <location>
        <begin position="85"/>
        <end position="86"/>
    </location>
    <ligand>
        <name>phosphate</name>
        <dbReference type="ChEBI" id="CHEBI:43474"/>
    </ligand>
</feature>
<feature type="binding site" evidence="5">
    <location>
        <begin position="52"/>
        <end position="53"/>
    </location>
    <ligand>
        <name>phosphate</name>
        <dbReference type="ChEBI" id="CHEBI:43474"/>
    </ligand>
</feature>
<dbReference type="Proteomes" id="UP000001882">
    <property type="component" value="Chromosome"/>
</dbReference>
<comment type="function">
    <text evidence="5">Catalyzes the reversible phosphorylation of S-methyl-5'-thioadenosine (MTA) to adenine and 5-methylthioribose-1-phosphate. Involved in the breakdown of MTA, a major by-product of polyamine biosynthesis. Responsible for the first step in the methionine salvage pathway after MTA has been generated from S-adenosylmethionine. Has broad substrate specificity with 6-aminopurine nucleosides as preferred substrates.</text>
</comment>
<feature type="site" description="Important for substrate specificity" evidence="5">
    <location>
        <position position="217"/>
    </location>
</feature>
<reference evidence="7 8" key="1">
    <citation type="journal article" date="2007" name="Appl. Environ. Microbiol.">
        <title>Isolation of key methanogens for global methane emission from rice paddy fields: a novel isolate affiliated with the clone cluster rice cluster I.</title>
        <authorList>
            <person name="Sakai S."/>
            <person name="Imachi H."/>
            <person name="Sekiguchi Y."/>
            <person name="Ohashi A."/>
            <person name="Harada H."/>
            <person name="Kamagata Y."/>
        </authorList>
    </citation>
    <scope>NUCLEOTIDE SEQUENCE [LARGE SCALE GENOMIC DNA]</scope>
    <source>
        <strain evidence="8">DSM 17711 / JCM 13418 / NBRC 101707 / SANAE</strain>
    </source>
</reference>
<dbReference type="SUPFAM" id="SSF53167">
    <property type="entry name" value="Purine and uridine phosphorylases"/>
    <property type="match status" value="1"/>
</dbReference>
<feature type="domain" description="Nucleoside phosphorylase" evidence="6">
    <location>
        <begin position="3"/>
        <end position="239"/>
    </location>
</feature>
<gene>
    <name evidence="5" type="primary">mtnP</name>
    <name evidence="7" type="ordered locus">MCP_1821</name>
</gene>
<evidence type="ECO:0000256" key="2">
    <source>
        <dbReference type="ARBA" id="ARBA00022679"/>
    </source>
</evidence>
<dbReference type="GO" id="GO:0017061">
    <property type="term" value="F:S-methyl-5-thioadenosine phosphorylase activity"/>
    <property type="evidence" value="ECO:0007669"/>
    <property type="project" value="UniProtKB-UniRule"/>
</dbReference>
<dbReference type="GO" id="GO:0005829">
    <property type="term" value="C:cytosol"/>
    <property type="evidence" value="ECO:0007669"/>
    <property type="project" value="TreeGrafter"/>
</dbReference>
<keyword evidence="2 5" id="KW-0808">Transferase</keyword>
<evidence type="ECO:0000256" key="5">
    <source>
        <dbReference type="HAMAP-Rule" id="MF_01963"/>
    </source>
</evidence>